<sequence length="113" mass="11941">MIRTMSLTFSVLLSLSGVAMAAEPIEGNWKTESGATAAITSCGGAFCVTLKTGEYAGKQIGKLSGKGKEYTGEITDPEDDKTYEGSGSVNGNSLKMKGCVLKIFCKSQTWTRL</sequence>
<evidence type="ECO:0000313" key="3">
    <source>
        <dbReference type="EMBL" id="MDO1581610.1"/>
    </source>
</evidence>
<reference evidence="3" key="2">
    <citation type="submission" date="2023-07" db="EMBL/GenBank/DDBJ databases">
        <authorList>
            <person name="Sun H."/>
        </authorList>
    </citation>
    <scope>NUCLEOTIDE SEQUENCE</scope>
    <source>
        <strain evidence="3">05753</strain>
    </source>
</reference>
<protein>
    <submittedName>
        <fullName evidence="3">DUF2147 domain-containing protein</fullName>
    </submittedName>
</protein>
<dbReference type="RefSeq" id="WP_302075709.1">
    <property type="nucleotide sequence ID" value="NZ_JAUKWQ010000001.1"/>
</dbReference>
<evidence type="ECO:0000259" key="2">
    <source>
        <dbReference type="Pfam" id="PF09917"/>
    </source>
</evidence>
<gene>
    <name evidence="3" type="ORF">Q2T52_05810</name>
</gene>
<organism evidence="3 4">
    <name type="scientific">Rhizobium oryzicola</name>
    <dbReference type="NCBI Taxonomy" id="1232668"/>
    <lineage>
        <taxon>Bacteria</taxon>
        <taxon>Pseudomonadati</taxon>
        <taxon>Pseudomonadota</taxon>
        <taxon>Alphaproteobacteria</taxon>
        <taxon>Hyphomicrobiales</taxon>
        <taxon>Rhizobiaceae</taxon>
        <taxon>Rhizobium/Agrobacterium group</taxon>
        <taxon>Rhizobium</taxon>
    </lineage>
</organism>
<dbReference type="Pfam" id="PF09917">
    <property type="entry name" value="DUF2147"/>
    <property type="match status" value="1"/>
</dbReference>
<accession>A0ABT8ST62</accession>
<reference evidence="3" key="1">
    <citation type="journal article" date="2015" name="Int. J. Syst. Evol. Microbiol.">
        <title>Rhizobium oryzicola sp. nov., potential plant-growth-promoting endophytic bacteria isolated from rice roots.</title>
        <authorList>
            <person name="Zhang X.X."/>
            <person name="Gao J.S."/>
            <person name="Cao Y.H."/>
            <person name="Sheirdil R.A."/>
            <person name="Wang X.C."/>
            <person name="Zhang L."/>
        </authorList>
    </citation>
    <scope>NUCLEOTIDE SEQUENCE</scope>
    <source>
        <strain evidence="3">05753</strain>
    </source>
</reference>
<feature type="domain" description="DUF2147" evidence="2">
    <location>
        <begin position="61"/>
        <end position="112"/>
    </location>
</feature>
<dbReference type="Proteomes" id="UP001169006">
    <property type="component" value="Unassembled WGS sequence"/>
</dbReference>
<feature type="chain" id="PRO_5046352141" evidence="1">
    <location>
        <begin position="22"/>
        <end position="113"/>
    </location>
</feature>
<dbReference type="PANTHER" id="PTHR36919">
    <property type="entry name" value="BLR1215 PROTEIN"/>
    <property type="match status" value="1"/>
</dbReference>
<dbReference type="InterPro" id="IPR019223">
    <property type="entry name" value="DUF2147"/>
</dbReference>
<evidence type="ECO:0000256" key="1">
    <source>
        <dbReference type="SAM" id="SignalP"/>
    </source>
</evidence>
<keyword evidence="1" id="KW-0732">Signal</keyword>
<dbReference type="PANTHER" id="PTHR36919:SF2">
    <property type="entry name" value="BLL6627 PROTEIN"/>
    <property type="match status" value="1"/>
</dbReference>
<dbReference type="Gene3D" id="2.40.128.520">
    <property type="match status" value="1"/>
</dbReference>
<dbReference type="EMBL" id="JAUKWQ010000001">
    <property type="protein sequence ID" value="MDO1581610.1"/>
    <property type="molecule type" value="Genomic_DNA"/>
</dbReference>
<keyword evidence="4" id="KW-1185">Reference proteome</keyword>
<feature type="signal peptide" evidence="1">
    <location>
        <begin position="1"/>
        <end position="21"/>
    </location>
</feature>
<comment type="caution">
    <text evidence="3">The sequence shown here is derived from an EMBL/GenBank/DDBJ whole genome shotgun (WGS) entry which is preliminary data.</text>
</comment>
<name>A0ABT8ST62_9HYPH</name>
<proteinExistence type="predicted"/>
<evidence type="ECO:0000313" key="4">
    <source>
        <dbReference type="Proteomes" id="UP001169006"/>
    </source>
</evidence>